<dbReference type="GO" id="GO:0005634">
    <property type="term" value="C:nucleus"/>
    <property type="evidence" value="ECO:0007669"/>
    <property type="project" value="TreeGrafter"/>
</dbReference>
<dbReference type="GO" id="GO:0005524">
    <property type="term" value="F:ATP binding"/>
    <property type="evidence" value="ECO:0007669"/>
    <property type="project" value="UniProtKB-UniRule"/>
</dbReference>
<dbReference type="Gene3D" id="3.30.200.20">
    <property type="entry name" value="Phosphorylase Kinase, domain 1"/>
    <property type="match status" value="1"/>
</dbReference>
<dbReference type="GO" id="GO:0030154">
    <property type="term" value="P:cell differentiation"/>
    <property type="evidence" value="ECO:0007669"/>
    <property type="project" value="TreeGrafter"/>
</dbReference>
<dbReference type="InterPro" id="IPR039192">
    <property type="entry name" value="STKc_GSK3"/>
</dbReference>
<dbReference type="FunFam" id="1.10.510.10:FF:000688">
    <property type="entry name" value="RIM11p Protein kinase"/>
    <property type="match status" value="1"/>
</dbReference>
<evidence type="ECO:0000313" key="16">
    <source>
        <dbReference type="Proteomes" id="UP000179807"/>
    </source>
</evidence>
<dbReference type="GO" id="GO:0004674">
    <property type="term" value="F:protein serine/threonine kinase activity"/>
    <property type="evidence" value="ECO:0007669"/>
    <property type="project" value="UniProtKB-KW"/>
</dbReference>
<dbReference type="EC" id="2.7.11.1" evidence="2"/>
<keyword evidence="3 12" id="KW-0723">Serine/threonine-protein kinase</keyword>
<keyword evidence="8 11" id="KW-0067">ATP-binding</keyword>
<dbReference type="InterPro" id="IPR050591">
    <property type="entry name" value="GSK-3"/>
</dbReference>
<evidence type="ECO:0000256" key="2">
    <source>
        <dbReference type="ARBA" id="ARBA00012513"/>
    </source>
</evidence>
<comment type="caution">
    <text evidence="15">The sequence shown here is derived from an EMBL/GenBank/DDBJ whole genome shotgun (WGS) entry which is preliminary data.</text>
</comment>
<feature type="domain" description="Protein kinase" evidence="14">
    <location>
        <begin position="46"/>
        <end position="328"/>
    </location>
</feature>
<dbReference type="Gene3D" id="1.10.510.10">
    <property type="entry name" value="Transferase(Phosphotransferase) domain 1"/>
    <property type="match status" value="1"/>
</dbReference>
<evidence type="ECO:0000256" key="13">
    <source>
        <dbReference type="SAM" id="MobiDB-lite"/>
    </source>
</evidence>
<name>A0A1J4JLF6_9EUKA</name>
<dbReference type="SMART" id="SM00220">
    <property type="entry name" value="S_TKc"/>
    <property type="match status" value="1"/>
</dbReference>
<evidence type="ECO:0000256" key="6">
    <source>
        <dbReference type="ARBA" id="ARBA00022741"/>
    </source>
</evidence>
<dbReference type="Pfam" id="PF00069">
    <property type="entry name" value="Pkinase"/>
    <property type="match status" value="1"/>
</dbReference>
<evidence type="ECO:0000256" key="8">
    <source>
        <dbReference type="ARBA" id="ARBA00022840"/>
    </source>
</evidence>
<dbReference type="PROSITE" id="PS00107">
    <property type="entry name" value="PROTEIN_KINASE_ATP"/>
    <property type="match status" value="1"/>
</dbReference>
<dbReference type="SUPFAM" id="SSF56112">
    <property type="entry name" value="Protein kinase-like (PK-like)"/>
    <property type="match status" value="1"/>
</dbReference>
<keyword evidence="16" id="KW-1185">Reference proteome</keyword>
<dbReference type="PANTHER" id="PTHR24057:SF0">
    <property type="entry name" value="PROTEIN KINASE SHAGGY-RELATED"/>
    <property type="match status" value="1"/>
</dbReference>
<evidence type="ECO:0000256" key="7">
    <source>
        <dbReference type="ARBA" id="ARBA00022777"/>
    </source>
</evidence>
<dbReference type="PANTHER" id="PTHR24057">
    <property type="entry name" value="GLYCOGEN SYNTHASE KINASE-3 ALPHA"/>
    <property type="match status" value="1"/>
</dbReference>
<keyword evidence="6 11" id="KW-0547">Nucleotide-binding</keyword>
<sequence>MNKPKIRMNNHRPQPSVAISARTHHHSSKAGNFQRKPLTSREKSFYRPIKVLGKGAFGIVYCAKGKDGNMVAVKKVTLNPHYKNRELDTLKMLNHPNCIRLIDEFTTPGHKPKEVELNIVMDYLPMSLHNFALNYRKNHQYTPIFYVKLFSYQIFTALSYLHATGITHRDIKPENVLIDPETGELKICDFGSAKCLQPGEKSVSYIASRYYRAPELIYGCEKYTPAVDIWAAGCVIAELLTAGSPLFAGSISDEQINEIIAVLGPPTKSDMASFEHPPVKVRGTQKTTLENVLPPRTPPDVMDLLKSILVYNPTARSTANECMRHPCFDELFTGSLKMPSGKKLPPLQRPDDI</sequence>
<comment type="similarity">
    <text evidence="1">Belongs to the protein kinase superfamily. CMGC Ser/Thr protein kinase family. GSK-3 subfamily.</text>
</comment>
<evidence type="ECO:0000256" key="5">
    <source>
        <dbReference type="ARBA" id="ARBA00022679"/>
    </source>
</evidence>
<dbReference type="AlphaFoldDB" id="A0A1J4JLF6"/>
<keyword evidence="4" id="KW-0597">Phosphoprotein</keyword>
<keyword evidence="7 15" id="KW-0418">Kinase</keyword>
<dbReference type="VEuPathDB" id="TrichDB:TRFO_08983"/>
<keyword evidence="5" id="KW-0808">Transferase</keyword>
<gene>
    <name evidence="15" type="ORF">TRFO_08983</name>
</gene>
<evidence type="ECO:0000256" key="3">
    <source>
        <dbReference type="ARBA" id="ARBA00022527"/>
    </source>
</evidence>
<dbReference type="InterPro" id="IPR011009">
    <property type="entry name" value="Kinase-like_dom_sf"/>
</dbReference>
<comment type="catalytic activity">
    <reaction evidence="10">
        <text>L-seryl-[protein] + ATP = O-phospho-L-seryl-[protein] + ADP + H(+)</text>
        <dbReference type="Rhea" id="RHEA:17989"/>
        <dbReference type="Rhea" id="RHEA-COMP:9863"/>
        <dbReference type="Rhea" id="RHEA-COMP:11604"/>
        <dbReference type="ChEBI" id="CHEBI:15378"/>
        <dbReference type="ChEBI" id="CHEBI:29999"/>
        <dbReference type="ChEBI" id="CHEBI:30616"/>
        <dbReference type="ChEBI" id="CHEBI:83421"/>
        <dbReference type="ChEBI" id="CHEBI:456216"/>
        <dbReference type="EC" id="2.7.11.1"/>
    </reaction>
</comment>
<dbReference type="CDD" id="cd14137">
    <property type="entry name" value="STKc_GSK3"/>
    <property type="match status" value="1"/>
</dbReference>
<organism evidence="15 16">
    <name type="scientific">Tritrichomonas foetus</name>
    <dbReference type="NCBI Taxonomy" id="1144522"/>
    <lineage>
        <taxon>Eukaryota</taxon>
        <taxon>Metamonada</taxon>
        <taxon>Parabasalia</taxon>
        <taxon>Tritrichomonadida</taxon>
        <taxon>Tritrichomonadidae</taxon>
        <taxon>Tritrichomonas</taxon>
    </lineage>
</organism>
<dbReference type="GeneID" id="94829317"/>
<dbReference type="EMBL" id="MLAK01001060">
    <property type="protein sequence ID" value="OHS98381.1"/>
    <property type="molecule type" value="Genomic_DNA"/>
</dbReference>
<evidence type="ECO:0000256" key="11">
    <source>
        <dbReference type="PROSITE-ProRule" id="PRU10141"/>
    </source>
</evidence>
<comment type="catalytic activity">
    <reaction evidence="9">
        <text>L-threonyl-[protein] + ATP = O-phospho-L-threonyl-[protein] + ADP + H(+)</text>
        <dbReference type="Rhea" id="RHEA:46608"/>
        <dbReference type="Rhea" id="RHEA-COMP:11060"/>
        <dbReference type="Rhea" id="RHEA-COMP:11605"/>
        <dbReference type="ChEBI" id="CHEBI:15378"/>
        <dbReference type="ChEBI" id="CHEBI:30013"/>
        <dbReference type="ChEBI" id="CHEBI:30616"/>
        <dbReference type="ChEBI" id="CHEBI:61977"/>
        <dbReference type="ChEBI" id="CHEBI:456216"/>
        <dbReference type="EC" id="2.7.11.1"/>
    </reaction>
</comment>
<protein>
    <recommendedName>
        <fullName evidence="2">non-specific serine/threonine protein kinase</fullName>
        <ecNumber evidence="2">2.7.11.1</ecNumber>
    </recommendedName>
</protein>
<evidence type="ECO:0000256" key="12">
    <source>
        <dbReference type="RuleBase" id="RU000304"/>
    </source>
</evidence>
<reference evidence="15" key="1">
    <citation type="submission" date="2016-10" db="EMBL/GenBank/DDBJ databases">
        <authorList>
            <person name="Benchimol M."/>
            <person name="Almeida L.G."/>
            <person name="Vasconcelos A.T."/>
            <person name="Perreira-Neves A."/>
            <person name="Rosa I.A."/>
            <person name="Tasca T."/>
            <person name="Bogo M.R."/>
            <person name="de Souza W."/>
        </authorList>
    </citation>
    <scope>NUCLEOTIDE SEQUENCE [LARGE SCALE GENOMIC DNA]</scope>
    <source>
        <strain evidence="15">K</strain>
    </source>
</reference>
<dbReference type="RefSeq" id="XP_068351518.1">
    <property type="nucleotide sequence ID" value="XM_068494613.1"/>
</dbReference>
<dbReference type="PROSITE" id="PS50011">
    <property type="entry name" value="PROTEIN_KINASE_DOM"/>
    <property type="match status" value="1"/>
</dbReference>
<evidence type="ECO:0000256" key="9">
    <source>
        <dbReference type="ARBA" id="ARBA00047899"/>
    </source>
</evidence>
<accession>A0A1J4JLF6</accession>
<proteinExistence type="inferred from homology"/>
<dbReference type="InterPro" id="IPR008271">
    <property type="entry name" value="Ser/Thr_kinase_AS"/>
</dbReference>
<dbReference type="PROSITE" id="PS00108">
    <property type="entry name" value="PROTEIN_KINASE_ST"/>
    <property type="match status" value="1"/>
</dbReference>
<dbReference type="InterPro" id="IPR017441">
    <property type="entry name" value="Protein_kinase_ATP_BS"/>
</dbReference>
<evidence type="ECO:0000259" key="14">
    <source>
        <dbReference type="PROSITE" id="PS50011"/>
    </source>
</evidence>
<dbReference type="GO" id="GO:0007165">
    <property type="term" value="P:signal transduction"/>
    <property type="evidence" value="ECO:0007669"/>
    <property type="project" value="TreeGrafter"/>
</dbReference>
<evidence type="ECO:0000313" key="15">
    <source>
        <dbReference type="EMBL" id="OHS98381.1"/>
    </source>
</evidence>
<dbReference type="InterPro" id="IPR000719">
    <property type="entry name" value="Prot_kinase_dom"/>
</dbReference>
<evidence type="ECO:0000256" key="10">
    <source>
        <dbReference type="ARBA" id="ARBA00048679"/>
    </source>
</evidence>
<feature type="compositionally biased region" description="Basic residues" evidence="13">
    <location>
        <begin position="1"/>
        <end position="10"/>
    </location>
</feature>
<evidence type="ECO:0000256" key="1">
    <source>
        <dbReference type="ARBA" id="ARBA00005527"/>
    </source>
</evidence>
<evidence type="ECO:0000256" key="4">
    <source>
        <dbReference type="ARBA" id="ARBA00022553"/>
    </source>
</evidence>
<dbReference type="GO" id="GO:0005737">
    <property type="term" value="C:cytoplasm"/>
    <property type="evidence" value="ECO:0007669"/>
    <property type="project" value="TreeGrafter"/>
</dbReference>
<feature type="binding site" evidence="11">
    <location>
        <position position="75"/>
    </location>
    <ligand>
        <name>ATP</name>
        <dbReference type="ChEBI" id="CHEBI:30616"/>
    </ligand>
</feature>
<dbReference type="OrthoDB" id="272141at2759"/>
<feature type="region of interest" description="Disordered" evidence="13">
    <location>
        <begin position="1"/>
        <end position="37"/>
    </location>
</feature>
<dbReference type="Proteomes" id="UP000179807">
    <property type="component" value="Unassembled WGS sequence"/>
</dbReference>